<protein>
    <submittedName>
        <fullName evidence="1">Uncharacterized protein</fullName>
    </submittedName>
</protein>
<name>A0A0A9AFQ8_ARUDO</name>
<proteinExistence type="predicted"/>
<accession>A0A0A9AFQ8</accession>
<dbReference type="EMBL" id="GBRH01247386">
    <property type="protein sequence ID" value="JAD50509.1"/>
    <property type="molecule type" value="Transcribed_RNA"/>
</dbReference>
<reference evidence="1" key="2">
    <citation type="journal article" date="2015" name="Data Brief">
        <title>Shoot transcriptome of the giant reed, Arundo donax.</title>
        <authorList>
            <person name="Barrero R.A."/>
            <person name="Guerrero F.D."/>
            <person name="Moolhuijzen P."/>
            <person name="Goolsby J.A."/>
            <person name="Tidwell J."/>
            <person name="Bellgard S.E."/>
            <person name="Bellgard M.I."/>
        </authorList>
    </citation>
    <scope>NUCLEOTIDE SEQUENCE</scope>
    <source>
        <tissue evidence="1">Shoot tissue taken approximately 20 cm above the soil surface</tissue>
    </source>
</reference>
<evidence type="ECO:0000313" key="1">
    <source>
        <dbReference type="EMBL" id="JAD50509.1"/>
    </source>
</evidence>
<dbReference type="AlphaFoldDB" id="A0A0A9AFQ8"/>
<organism evidence="1">
    <name type="scientific">Arundo donax</name>
    <name type="common">Giant reed</name>
    <name type="synonym">Donax arundinaceus</name>
    <dbReference type="NCBI Taxonomy" id="35708"/>
    <lineage>
        <taxon>Eukaryota</taxon>
        <taxon>Viridiplantae</taxon>
        <taxon>Streptophyta</taxon>
        <taxon>Embryophyta</taxon>
        <taxon>Tracheophyta</taxon>
        <taxon>Spermatophyta</taxon>
        <taxon>Magnoliopsida</taxon>
        <taxon>Liliopsida</taxon>
        <taxon>Poales</taxon>
        <taxon>Poaceae</taxon>
        <taxon>PACMAD clade</taxon>
        <taxon>Arundinoideae</taxon>
        <taxon>Arundineae</taxon>
        <taxon>Arundo</taxon>
    </lineage>
</organism>
<sequence length="63" mass="7307">MQLIYCSYQKKEMPATLASATSSTKFVAKTLPDCMKHHFHAYIYKSQHTFIQGRWITNIIILA</sequence>
<reference evidence="1" key="1">
    <citation type="submission" date="2014-09" db="EMBL/GenBank/DDBJ databases">
        <authorList>
            <person name="Magalhaes I.L.F."/>
            <person name="Oliveira U."/>
            <person name="Santos F.R."/>
            <person name="Vidigal T.H.D.A."/>
            <person name="Brescovit A.D."/>
            <person name="Santos A.J."/>
        </authorList>
    </citation>
    <scope>NUCLEOTIDE SEQUENCE</scope>
    <source>
        <tissue evidence="1">Shoot tissue taken approximately 20 cm above the soil surface</tissue>
    </source>
</reference>